<evidence type="ECO:0000313" key="1">
    <source>
        <dbReference type="EMBL" id="GLQ08004.1"/>
    </source>
</evidence>
<sequence length="117" mass="13518">MFEEEFTIILKQSIKYNQLERYFAATQGEVENAATHYDLYPDMERIIEDRDSPGGIKLSHAQRRMLMVLVALWEGDEADRVFGEGIGSIPTMIHAMDRQNRELLADLILTYPGWGRI</sequence>
<organism evidence="1 2">
    <name type="scientific">Sneathiella chinensis</name>
    <dbReference type="NCBI Taxonomy" id="349750"/>
    <lineage>
        <taxon>Bacteria</taxon>
        <taxon>Pseudomonadati</taxon>
        <taxon>Pseudomonadota</taxon>
        <taxon>Alphaproteobacteria</taxon>
        <taxon>Sneathiellales</taxon>
        <taxon>Sneathiellaceae</taxon>
        <taxon>Sneathiella</taxon>
    </lineage>
</organism>
<protein>
    <submittedName>
        <fullName evidence="1">Uncharacterized protein</fullName>
    </submittedName>
</protein>
<reference evidence="1" key="1">
    <citation type="journal article" date="2014" name="Int. J. Syst. Evol. Microbiol.">
        <title>Complete genome of a new Firmicutes species belonging to the dominant human colonic microbiota ('Ruminococcus bicirculans') reveals two chromosomes and a selective capacity to utilize plant glucans.</title>
        <authorList>
            <consortium name="NISC Comparative Sequencing Program"/>
            <person name="Wegmann U."/>
            <person name="Louis P."/>
            <person name="Goesmann A."/>
            <person name="Henrissat B."/>
            <person name="Duncan S.H."/>
            <person name="Flint H.J."/>
        </authorList>
    </citation>
    <scope>NUCLEOTIDE SEQUENCE</scope>
    <source>
        <strain evidence="1">NBRC 103408</strain>
    </source>
</reference>
<accession>A0ABQ5U9T4</accession>
<keyword evidence="2" id="KW-1185">Reference proteome</keyword>
<proteinExistence type="predicted"/>
<comment type="caution">
    <text evidence="1">The sequence shown here is derived from an EMBL/GenBank/DDBJ whole genome shotgun (WGS) entry which is preliminary data.</text>
</comment>
<reference evidence="1" key="2">
    <citation type="submission" date="2023-01" db="EMBL/GenBank/DDBJ databases">
        <title>Draft genome sequence of Sneathiella chinensis strain NBRC 103408.</title>
        <authorList>
            <person name="Sun Q."/>
            <person name="Mori K."/>
        </authorList>
    </citation>
    <scope>NUCLEOTIDE SEQUENCE</scope>
    <source>
        <strain evidence="1">NBRC 103408</strain>
    </source>
</reference>
<dbReference type="RefSeq" id="WP_169561877.1">
    <property type="nucleotide sequence ID" value="NZ_BSNF01000010.1"/>
</dbReference>
<name>A0ABQ5U9T4_9PROT</name>
<dbReference type="EMBL" id="BSNF01000010">
    <property type="protein sequence ID" value="GLQ08004.1"/>
    <property type="molecule type" value="Genomic_DNA"/>
</dbReference>
<dbReference type="Proteomes" id="UP001161409">
    <property type="component" value="Unassembled WGS sequence"/>
</dbReference>
<evidence type="ECO:0000313" key="2">
    <source>
        <dbReference type="Proteomes" id="UP001161409"/>
    </source>
</evidence>
<gene>
    <name evidence="1" type="ORF">GCM10007924_32260</name>
</gene>